<keyword evidence="1 5" id="KW-0479">Metal-binding</keyword>
<dbReference type="FunCoup" id="A0A200PNA5">
    <property type="interactions" value="257"/>
</dbReference>
<dbReference type="InParanoid" id="A0A200PNA5"/>
<dbReference type="Pfam" id="PF14226">
    <property type="entry name" value="DIOX_N"/>
    <property type="match status" value="1"/>
</dbReference>
<comment type="function">
    <text evidence="4">Probable 2-oxoglutarate-dependent dioxygenase that may be involved in glucosinolates biosynthesis. May play a role in the production of aliphatic glucosinolates.</text>
</comment>
<proteinExistence type="inferred from homology"/>
<name>A0A200PNA5_MACCD</name>
<dbReference type="PROSITE" id="PS51471">
    <property type="entry name" value="FE2OG_OXY"/>
    <property type="match status" value="1"/>
</dbReference>
<keyword evidence="2 5" id="KW-0560">Oxidoreductase</keyword>
<keyword evidence="7" id="KW-0223">Dioxygenase</keyword>
<dbReference type="InterPro" id="IPR044861">
    <property type="entry name" value="IPNS-like_FE2OG_OXY"/>
</dbReference>
<comment type="similarity">
    <text evidence="5">Belongs to the iron/ascorbate-dependent oxidoreductase family.</text>
</comment>
<accession>A0A200PNA5</accession>
<dbReference type="AlphaFoldDB" id="A0A200PNA5"/>
<dbReference type="Pfam" id="PF03171">
    <property type="entry name" value="2OG-FeII_Oxy"/>
    <property type="match status" value="1"/>
</dbReference>
<dbReference type="OrthoDB" id="288590at2759"/>
<dbReference type="SUPFAM" id="SSF51197">
    <property type="entry name" value="Clavaminate synthase-like"/>
    <property type="match status" value="1"/>
</dbReference>
<evidence type="ECO:0000256" key="2">
    <source>
        <dbReference type="ARBA" id="ARBA00023002"/>
    </source>
</evidence>
<evidence type="ECO:0000313" key="8">
    <source>
        <dbReference type="Proteomes" id="UP000195402"/>
    </source>
</evidence>
<dbReference type="Proteomes" id="UP000195402">
    <property type="component" value="Unassembled WGS sequence"/>
</dbReference>
<dbReference type="InterPro" id="IPR050231">
    <property type="entry name" value="Iron_ascorbate_oxido_reductase"/>
</dbReference>
<keyword evidence="8" id="KW-1185">Reference proteome</keyword>
<sequence length="314" mass="36151">MSPKTLNKLPIIDFTRDKLNPGTNNWFLVRTKVRRALEEYGCFEAVYDSKVPLKLHNEMFDAVKELFDLPLKTKIQNTSDKPYYGYDGQTSVRPLLEGMGIDDAPVLEQVQSFTNLMWPEGNDNFCEIVHSFAKRVTELEQMVTRMVFESYGVEKYYNSHIESMNYLLRVLKYRSPLWYETKLGATPHTDKSFITILHQNHVNGLEVQTKNGEWIKVTPSASSFIVMLGDAFLAWSNGRLRSPHHRVVMKGDDDTRYSIGLFGFSRKLVEVPKELVDEEHPLQFKPFCQMGLIKFLATEEGQKAESTVKAYCGI</sequence>
<evidence type="ECO:0000256" key="3">
    <source>
        <dbReference type="ARBA" id="ARBA00023004"/>
    </source>
</evidence>
<evidence type="ECO:0000256" key="5">
    <source>
        <dbReference type="RuleBase" id="RU003682"/>
    </source>
</evidence>
<reference evidence="7 8" key="1">
    <citation type="journal article" date="2017" name="Mol. Plant">
        <title>The Genome of Medicinal Plant Macleaya cordata Provides New Insights into Benzylisoquinoline Alkaloids Metabolism.</title>
        <authorList>
            <person name="Liu X."/>
            <person name="Liu Y."/>
            <person name="Huang P."/>
            <person name="Ma Y."/>
            <person name="Qing Z."/>
            <person name="Tang Q."/>
            <person name="Cao H."/>
            <person name="Cheng P."/>
            <person name="Zheng Y."/>
            <person name="Yuan Z."/>
            <person name="Zhou Y."/>
            <person name="Liu J."/>
            <person name="Tang Z."/>
            <person name="Zhuo Y."/>
            <person name="Zhang Y."/>
            <person name="Yu L."/>
            <person name="Huang J."/>
            <person name="Yang P."/>
            <person name="Peng Q."/>
            <person name="Zhang J."/>
            <person name="Jiang W."/>
            <person name="Zhang Z."/>
            <person name="Lin K."/>
            <person name="Ro D.K."/>
            <person name="Chen X."/>
            <person name="Xiong X."/>
            <person name="Shang Y."/>
            <person name="Huang S."/>
            <person name="Zeng J."/>
        </authorList>
    </citation>
    <scope>NUCLEOTIDE SEQUENCE [LARGE SCALE GENOMIC DNA]</scope>
    <source>
        <strain evidence="8">cv. BLH2017</strain>
        <tissue evidence="7">Root</tissue>
    </source>
</reference>
<dbReference type="OMA" id="VHAVTHK"/>
<dbReference type="InterPro" id="IPR026992">
    <property type="entry name" value="DIOX_N"/>
</dbReference>
<dbReference type="FunFam" id="2.60.120.330:FF:000022">
    <property type="entry name" value="Probable 2-oxoglutarate-dependent dioxygenase AOP1.2"/>
    <property type="match status" value="1"/>
</dbReference>
<dbReference type="GO" id="GO:0046872">
    <property type="term" value="F:metal ion binding"/>
    <property type="evidence" value="ECO:0007669"/>
    <property type="project" value="UniProtKB-KW"/>
</dbReference>
<dbReference type="STRING" id="56857.A0A200PNA5"/>
<evidence type="ECO:0000256" key="4">
    <source>
        <dbReference type="ARBA" id="ARBA00057022"/>
    </source>
</evidence>
<evidence type="ECO:0000259" key="6">
    <source>
        <dbReference type="PROSITE" id="PS51471"/>
    </source>
</evidence>
<dbReference type="EMBL" id="MVGT01004391">
    <property type="protein sequence ID" value="OUZ99667.1"/>
    <property type="molecule type" value="Genomic_DNA"/>
</dbReference>
<comment type="caution">
    <text evidence="7">The sequence shown here is derived from an EMBL/GenBank/DDBJ whole genome shotgun (WGS) entry which is preliminary data.</text>
</comment>
<organism evidence="7 8">
    <name type="scientific">Macleaya cordata</name>
    <name type="common">Five-seeded plume-poppy</name>
    <name type="synonym">Bocconia cordata</name>
    <dbReference type="NCBI Taxonomy" id="56857"/>
    <lineage>
        <taxon>Eukaryota</taxon>
        <taxon>Viridiplantae</taxon>
        <taxon>Streptophyta</taxon>
        <taxon>Embryophyta</taxon>
        <taxon>Tracheophyta</taxon>
        <taxon>Spermatophyta</taxon>
        <taxon>Magnoliopsida</taxon>
        <taxon>Ranunculales</taxon>
        <taxon>Papaveraceae</taxon>
        <taxon>Papaveroideae</taxon>
        <taxon>Macleaya</taxon>
    </lineage>
</organism>
<evidence type="ECO:0000256" key="1">
    <source>
        <dbReference type="ARBA" id="ARBA00022723"/>
    </source>
</evidence>
<keyword evidence="3 5" id="KW-0408">Iron</keyword>
<gene>
    <name evidence="7" type="ORF">BVC80_9063g29</name>
</gene>
<protein>
    <submittedName>
        <fullName evidence="7">Oxoglutarate/iron-dependent dioxygenase</fullName>
    </submittedName>
</protein>
<dbReference type="GO" id="GO:0051213">
    <property type="term" value="F:dioxygenase activity"/>
    <property type="evidence" value="ECO:0007669"/>
    <property type="project" value="UniProtKB-KW"/>
</dbReference>
<dbReference type="InterPro" id="IPR027443">
    <property type="entry name" value="IPNS-like_sf"/>
</dbReference>
<dbReference type="Gene3D" id="2.60.120.330">
    <property type="entry name" value="B-lactam Antibiotic, Isopenicillin N Synthase, Chain"/>
    <property type="match status" value="1"/>
</dbReference>
<dbReference type="PANTHER" id="PTHR47990">
    <property type="entry name" value="2-OXOGLUTARATE (2OG) AND FE(II)-DEPENDENT OXYGENASE SUPERFAMILY PROTEIN-RELATED"/>
    <property type="match status" value="1"/>
</dbReference>
<evidence type="ECO:0000313" key="7">
    <source>
        <dbReference type="EMBL" id="OUZ99667.1"/>
    </source>
</evidence>
<feature type="domain" description="Fe2OG dioxygenase" evidence="6">
    <location>
        <begin position="163"/>
        <end position="267"/>
    </location>
</feature>
<dbReference type="InterPro" id="IPR005123">
    <property type="entry name" value="Oxoglu/Fe-dep_dioxygenase_dom"/>
</dbReference>